<protein>
    <recommendedName>
        <fullName evidence="4">C2H2-type domain-containing protein</fullName>
    </recommendedName>
</protein>
<feature type="region of interest" description="Disordered" evidence="1">
    <location>
        <begin position="197"/>
        <end position="242"/>
    </location>
</feature>
<feature type="compositionally biased region" description="Basic and acidic residues" evidence="1">
    <location>
        <begin position="213"/>
        <end position="222"/>
    </location>
</feature>
<name>A0A6A7AEB9_9PLEO</name>
<evidence type="ECO:0000256" key="1">
    <source>
        <dbReference type="SAM" id="MobiDB-lite"/>
    </source>
</evidence>
<evidence type="ECO:0008006" key="4">
    <source>
        <dbReference type="Google" id="ProtNLM"/>
    </source>
</evidence>
<feature type="compositionally biased region" description="Low complexity" evidence="1">
    <location>
        <begin position="197"/>
        <end position="212"/>
    </location>
</feature>
<sequence>MLFTPSAHAIHTIHAMQGNRGEREGIPAIFTLYPAYSVLLCREHCYAVYGLDCHLKKHHHMPAPQRRELLALYEGLPLLPPGKVAQPAPYSSPIDALGPAQDAFLCCCTSGSSSSSSSSSSSNSAVCSFISTSRVKMRQHINQQHRVKLTRWSSSAAASYKDHAAQLWQLVKVQTFFRKRRYVRYFIVQEEEQEEQQQGRQQQLGGQQQQGEQQDKQQDKQQGRQQGREQGGQHESERQGGYQQRLALLSSTLGALKRKDSKAIDRMAAEASAKDRTGWFKRTQWDKHLQAYPDWKLLAYAVQPPGNDEPALRQ</sequence>
<evidence type="ECO:0000313" key="3">
    <source>
        <dbReference type="Proteomes" id="UP000799424"/>
    </source>
</evidence>
<dbReference type="EMBL" id="MU006219">
    <property type="protein sequence ID" value="KAF2830935.1"/>
    <property type="molecule type" value="Genomic_DNA"/>
</dbReference>
<gene>
    <name evidence="2" type="ORF">CC86DRAFT_464126</name>
</gene>
<dbReference type="OrthoDB" id="3798760at2759"/>
<keyword evidence="3" id="KW-1185">Reference proteome</keyword>
<organism evidence="2 3">
    <name type="scientific">Ophiobolus disseminans</name>
    <dbReference type="NCBI Taxonomy" id="1469910"/>
    <lineage>
        <taxon>Eukaryota</taxon>
        <taxon>Fungi</taxon>
        <taxon>Dikarya</taxon>
        <taxon>Ascomycota</taxon>
        <taxon>Pezizomycotina</taxon>
        <taxon>Dothideomycetes</taxon>
        <taxon>Pleosporomycetidae</taxon>
        <taxon>Pleosporales</taxon>
        <taxon>Pleosporineae</taxon>
        <taxon>Phaeosphaeriaceae</taxon>
        <taxon>Ophiobolus</taxon>
    </lineage>
</organism>
<reference evidence="2" key="1">
    <citation type="journal article" date="2020" name="Stud. Mycol.">
        <title>101 Dothideomycetes genomes: a test case for predicting lifestyles and emergence of pathogens.</title>
        <authorList>
            <person name="Haridas S."/>
            <person name="Albert R."/>
            <person name="Binder M."/>
            <person name="Bloem J."/>
            <person name="Labutti K."/>
            <person name="Salamov A."/>
            <person name="Andreopoulos B."/>
            <person name="Baker S."/>
            <person name="Barry K."/>
            <person name="Bills G."/>
            <person name="Bluhm B."/>
            <person name="Cannon C."/>
            <person name="Castanera R."/>
            <person name="Culley D."/>
            <person name="Daum C."/>
            <person name="Ezra D."/>
            <person name="Gonzalez J."/>
            <person name="Henrissat B."/>
            <person name="Kuo A."/>
            <person name="Liang C."/>
            <person name="Lipzen A."/>
            <person name="Lutzoni F."/>
            <person name="Magnuson J."/>
            <person name="Mondo S."/>
            <person name="Nolan M."/>
            <person name="Ohm R."/>
            <person name="Pangilinan J."/>
            <person name="Park H.-J."/>
            <person name="Ramirez L."/>
            <person name="Alfaro M."/>
            <person name="Sun H."/>
            <person name="Tritt A."/>
            <person name="Yoshinaga Y."/>
            <person name="Zwiers L.-H."/>
            <person name="Turgeon B."/>
            <person name="Goodwin S."/>
            <person name="Spatafora J."/>
            <person name="Crous P."/>
            <person name="Grigoriev I."/>
        </authorList>
    </citation>
    <scope>NUCLEOTIDE SEQUENCE</scope>
    <source>
        <strain evidence="2">CBS 113818</strain>
    </source>
</reference>
<feature type="non-terminal residue" evidence="2">
    <location>
        <position position="314"/>
    </location>
</feature>
<accession>A0A6A7AEB9</accession>
<dbReference type="Proteomes" id="UP000799424">
    <property type="component" value="Unassembled WGS sequence"/>
</dbReference>
<dbReference type="AlphaFoldDB" id="A0A6A7AEB9"/>
<proteinExistence type="predicted"/>
<evidence type="ECO:0000313" key="2">
    <source>
        <dbReference type="EMBL" id="KAF2830935.1"/>
    </source>
</evidence>